<accession>A0A150S0S2</accession>
<proteinExistence type="inferred from homology"/>
<reference evidence="9 10" key="1">
    <citation type="submission" date="2014-02" db="EMBL/GenBank/DDBJ databases">
        <title>The small core and large imbalanced accessory genome model reveals a collaborative survival strategy of Sorangium cellulosum strains in nature.</title>
        <authorList>
            <person name="Han K."/>
            <person name="Peng R."/>
            <person name="Blom J."/>
            <person name="Li Y.-Z."/>
        </authorList>
    </citation>
    <scope>NUCLEOTIDE SEQUENCE [LARGE SCALE GENOMIC DNA]</scope>
    <source>
        <strain evidence="9 10">So0011-07</strain>
    </source>
</reference>
<evidence type="ECO:0000256" key="5">
    <source>
        <dbReference type="SAM" id="MobiDB-lite"/>
    </source>
</evidence>
<dbReference type="Gene3D" id="2.40.420.20">
    <property type="match status" value="1"/>
</dbReference>
<dbReference type="EMBL" id="JEMB01001599">
    <property type="protein sequence ID" value="KYF85916.1"/>
    <property type="molecule type" value="Genomic_DNA"/>
</dbReference>
<dbReference type="InterPro" id="IPR006143">
    <property type="entry name" value="RND_pump_MFP"/>
</dbReference>
<evidence type="ECO:0000256" key="1">
    <source>
        <dbReference type="ARBA" id="ARBA00004196"/>
    </source>
</evidence>
<dbReference type="AlphaFoldDB" id="A0A150S0S2"/>
<evidence type="ECO:0000256" key="4">
    <source>
        <dbReference type="SAM" id="Coils"/>
    </source>
</evidence>
<dbReference type="GO" id="GO:0030313">
    <property type="term" value="C:cell envelope"/>
    <property type="evidence" value="ECO:0007669"/>
    <property type="project" value="UniProtKB-SubCell"/>
</dbReference>
<comment type="similarity">
    <text evidence="2">Belongs to the membrane fusion protein (MFP) (TC 8.A.1) family.</text>
</comment>
<dbReference type="GO" id="GO:0022857">
    <property type="term" value="F:transmembrane transporter activity"/>
    <property type="evidence" value="ECO:0007669"/>
    <property type="project" value="InterPro"/>
</dbReference>
<dbReference type="GO" id="GO:0016020">
    <property type="term" value="C:membrane"/>
    <property type="evidence" value="ECO:0007669"/>
    <property type="project" value="InterPro"/>
</dbReference>
<organism evidence="9 10">
    <name type="scientific">Sorangium cellulosum</name>
    <name type="common">Polyangium cellulosum</name>
    <dbReference type="NCBI Taxonomy" id="56"/>
    <lineage>
        <taxon>Bacteria</taxon>
        <taxon>Pseudomonadati</taxon>
        <taxon>Myxococcota</taxon>
        <taxon>Polyangia</taxon>
        <taxon>Polyangiales</taxon>
        <taxon>Polyangiaceae</taxon>
        <taxon>Sorangium</taxon>
    </lineage>
</organism>
<comment type="caution">
    <text evidence="9">The sequence shown here is derived from an EMBL/GenBank/DDBJ whole genome shotgun (WGS) entry which is preliminary data.</text>
</comment>
<dbReference type="InterPro" id="IPR058625">
    <property type="entry name" value="MdtA-like_BSH"/>
</dbReference>
<protein>
    <submittedName>
        <fullName evidence="9">Hemolysin D</fullName>
    </submittedName>
</protein>
<feature type="domain" description="Multidrug resistance protein MdtA-like C-terminal permuted SH3" evidence="7">
    <location>
        <begin position="326"/>
        <end position="377"/>
    </location>
</feature>
<comment type="subcellular location">
    <subcellularLocation>
        <location evidence="1">Cell envelope</location>
    </subcellularLocation>
</comment>
<keyword evidence="3 4" id="KW-0175">Coiled coil</keyword>
<evidence type="ECO:0000313" key="10">
    <source>
        <dbReference type="Proteomes" id="UP000075635"/>
    </source>
</evidence>
<dbReference type="Gene3D" id="2.40.30.170">
    <property type="match status" value="1"/>
</dbReference>
<evidence type="ECO:0000259" key="8">
    <source>
        <dbReference type="Pfam" id="PF25990"/>
    </source>
</evidence>
<evidence type="ECO:0000256" key="2">
    <source>
        <dbReference type="ARBA" id="ARBA00009477"/>
    </source>
</evidence>
<dbReference type="InterPro" id="IPR058627">
    <property type="entry name" value="MdtA-like_C"/>
</dbReference>
<feature type="coiled-coil region" evidence="4">
    <location>
        <begin position="176"/>
        <end position="203"/>
    </location>
</feature>
<dbReference type="Pfam" id="PF25917">
    <property type="entry name" value="BSH_RND"/>
    <property type="match status" value="1"/>
</dbReference>
<dbReference type="Gene3D" id="2.40.50.100">
    <property type="match status" value="2"/>
</dbReference>
<feature type="region of interest" description="Disordered" evidence="5">
    <location>
        <begin position="132"/>
        <end position="155"/>
    </location>
</feature>
<dbReference type="Pfam" id="PF25990">
    <property type="entry name" value="Beta-barrel_YknX"/>
    <property type="match status" value="1"/>
</dbReference>
<dbReference type="InterPro" id="IPR058636">
    <property type="entry name" value="Beta-barrel_YknX"/>
</dbReference>
<evidence type="ECO:0000256" key="3">
    <source>
        <dbReference type="ARBA" id="ARBA00023054"/>
    </source>
</evidence>
<feature type="compositionally biased region" description="Gly residues" evidence="5">
    <location>
        <begin position="388"/>
        <end position="418"/>
    </location>
</feature>
<evidence type="ECO:0000259" key="7">
    <source>
        <dbReference type="Pfam" id="PF25967"/>
    </source>
</evidence>
<evidence type="ECO:0000313" key="9">
    <source>
        <dbReference type="EMBL" id="KYF85916.1"/>
    </source>
</evidence>
<dbReference type="Pfam" id="PF25967">
    <property type="entry name" value="RND-MFP_C"/>
    <property type="match status" value="1"/>
</dbReference>
<dbReference type="NCBIfam" id="TIGR01730">
    <property type="entry name" value="RND_mfp"/>
    <property type="match status" value="1"/>
</dbReference>
<dbReference type="Proteomes" id="UP000075635">
    <property type="component" value="Unassembled WGS sequence"/>
</dbReference>
<dbReference type="InterPro" id="IPR050465">
    <property type="entry name" value="UPF0194_transport"/>
</dbReference>
<dbReference type="PANTHER" id="PTHR32347">
    <property type="entry name" value="EFFLUX SYSTEM COMPONENT YKNX-RELATED"/>
    <property type="match status" value="1"/>
</dbReference>
<dbReference type="SUPFAM" id="SSF111369">
    <property type="entry name" value="HlyD-like secretion proteins"/>
    <property type="match status" value="2"/>
</dbReference>
<feature type="domain" description="YknX-like beta-barrel" evidence="8">
    <location>
        <begin position="244"/>
        <end position="319"/>
    </location>
</feature>
<feature type="domain" description="Multidrug resistance protein MdtA-like barrel-sandwich hybrid" evidence="6">
    <location>
        <begin position="63"/>
        <end position="226"/>
    </location>
</feature>
<sequence length="418" mass="43434">MNRNKKRYLMSGVAAAAVASFAIGGYAWYKEPAKTPAGPTVEIRRGSLTETAAASGKIEPDVQVEVKSRAPGQVIEVLVKEGDTVEAGQLLVRLDPTDAERDLAEARVARDRVKAELAAAQASVAVAELERKNSQTTQEVAEKSAEMGLGSTDAARTAAHSTKVAGANITLRRAQLSSSQAQLKAAELAVQDAETRLKETQIYAPIAGTVLDVAVEKGTLVSSALTNVSGGSAVMTLADLSNLRIVGAIDEAQIGRVAPGQRVEIRVDAYGDRVFQGVVDRVSPLGKEVSSVVTFDVEIVVNDKEASLLRSGMSADVEIVTAEQKDVLLVPLLAVQSAGKRRFVRLASGEERPIQTGATDGSQMVVTEGLSEGDDVLASAPVASAPGGPQGQGQRQGGGQSPMRGMGMGMGARPGGGR</sequence>
<name>A0A150S0S2_SORCE</name>
<gene>
    <name evidence="9" type="ORF">BE17_52220</name>
</gene>
<feature type="region of interest" description="Disordered" evidence="5">
    <location>
        <begin position="379"/>
        <end position="418"/>
    </location>
</feature>
<evidence type="ECO:0000259" key="6">
    <source>
        <dbReference type="Pfam" id="PF25917"/>
    </source>
</evidence>